<comment type="caution">
    <text evidence="2">The sequence shown here is derived from an EMBL/GenBank/DDBJ whole genome shotgun (WGS) entry which is preliminary data.</text>
</comment>
<dbReference type="AlphaFoldDB" id="A0A084XYN9"/>
<dbReference type="Gene3D" id="3.50.50.60">
    <property type="entry name" value="FAD/NAD(P)-binding domain"/>
    <property type="match status" value="1"/>
</dbReference>
<organism evidence="2 3">
    <name type="scientific">Candidatus Accumulibacter vicinus</name>
    <dbReference type="NCBI Taxonomy" id="2954382"/>
    <lineage>
        <taxon>Bacteria</taxon>
        <taxon>Pseudomonadati</taxon>
        <taxon>Pseudomonadota</taxon>
        <taxon>Betaproteobacteria</taxon>
        <taxon>Candidatus Accumulibacter</taxon>
    </lineage>
</organism>
<dbReference type="Pfam" id="PF01593">
    <property type="entry name" value="Amino_oxidase"/>
    <property type="match status" value="1"/>
</dbReference>
<dbReference type="InterPro" id="IPR050464">
    <property type="entry name" value="Zeta_carotene_desat/Oxidored"/>
</dbReference>
<reference evidence="2 3" key="1">
    <citation type="submission" date="2014-07" db="EMBL/GenBank/DDBJ databases">
        <title>Expanding our view of genomic diversity in Candidatus Accumulibacter clades.</title>
        <authorList>
            <person name="Skennerton C.T."/>
            <person name="Barr J.J."/>
            <person name="Slater F.R."/>
            <person name="Bond P.L."/>
            <person name="Tyson G.W."/>
        </authorList>
    </citation>
    <scope>NUCLEOTIDE SEQUENCE [LARGE SCALE GENOMIC DNA]</scope>
    <source>
        <strain evidence="3">SK-01</strain>
    </source>
</reference>
<evidence type="ECO:0000313" key="2">
    <source>
        <dbReference type="EMBL" id="KFB67583.1"/>
    </source>
</evidence>
<dbReference type="STRING" id="1457154.CAPSK01_003026"/>
<dbReference type="PANTHER" id="PTHR42923:SF17">
    <property type="entry name" value="AMINE OXIDASE DOMAIN-CONTAINING PROTEIN"/>
    <property type="match status" value="1"/>
</dbReference>
<dbReference type="Proteomes" id="UP000019812">
    <property type="component" value="Unassembled WGS sequence"/>
</dbReference>
<dbReference type="GO" id="GO:0016491">
    <property type="term" value="F:oxidoreductase activity"/>
    <property type="evidence" value="ECO:0007669"/>
    <property type="project" value="InterPro"/>
</dbReference>
<dbReference type="InterPro" id="IPR002937">
    <property type="entry name" value="Amino_oxidase"/>
</dbReference>
<dbReference type="EMBL" id="JDSS02000027">
    <property type="protein sequence ID" value="KFB67583.1"/>
    <property type="molecule type" value="Genomic_DNA"/>
</dbReference>
<dbReference type="PANTHER" id="PTHR42923">
    <property type="entry name" value="PROTOPORPHYRINOGEN OXIDASE"/>
    <property type="match status" value="1"/>
</dbReference>
<accession>A0A084XYN9</accession>
<sequence>MNAPAHFFLPDVQSAPDSRRLSIRHVGSAMQRIQRIAVVGAGISGLASAWLLSRQHQVTLFEAGRTLGGHTNTVDVHLQGRTHPVDTGFLVFNEKTYPNLIALFALLGVDSIETEMSFAVSLQNPDLEWSGSNLTTVFGQKRNLVRPQFWSMLSDILRFNRESCAWLASHPDKRRSLRDFLDEGRYSRAFSEWYLLPMAAAIWSCPTARMLDTPLATFVRFCQNHGLLQVFDRPLWRTVKGGGRTYVQKIAAQLDDIRLACPVTAVRHGADGLRVHTPAGSERFDQVVMACHSDQALAILGTGASDRQRAVLSAIRYQPNRAVLHSDRRLLPRDERLWSAWNYLAGHGQPGEQPVAVSYLINRLQPLPFNTPVVVTLNPVHEPDPTSVIAEFDYAHPIFDGPAITAQQHLPAVQGENGIWLCGAWGGYGFHEDGLKSALRVVNSMGIRAPWQGESLPVASELATV</sequence>
<name>A0A084XYN9_9PROT</name>
<dbReference type="InterPro" id="IPR036188">
    <property type="entry name" value="FAD/NAD-bd_sf"/>
</dbReference>
<protein>
    <submittedName>
        <fullName evidence="2">Protoporphyrinogen oxidase</fullName>
    </submittedName>
</protein>
<dbReference type="Gene3D" id="1.10.405.20">
    <property type="match status" value="1"/>
</dbReference>
<gene>
    <name evidence="2" type="ORF">CAPSK01_003026</name>
</gene>
<evidence type="ECO:0000259" key="1">
    <source>
        <dbReference type="Pfam" id="PF01593"/>
    </source>
</evidence>
<dbReference type="SUPFAM" id="SSF51905">
    <property type="entry name" value="FAD/NAD(P)-binding domain"/>
    <property type="match status" value="1"/>
</dbReference>
<proteinExistence type="predicted"/>
<feature type="domain" description="Amine oxidase" evidence="1">
    <location>
        <begin position="43"/>
        <end position="301"/>
    </location>
</feature>
<evidence type="ECO:0000313" key="3">
    <source>
        <dbReference type="Proteomes" id="UP000019812"/>
    </source>
</evidence>